<reference evidence="2" key="1">
    <citation type="submission" date="2020-05" db="EMBL/GenBank/DDBJ databases">
        <authorList>
            <person name="Chiriac C."/>
            <person name="Salcher M."/>
            <person name="Ghai R."/>
            <person name="Kavagutti S V."/>
        </authorList>
    </citation>
    <scope>NUCLEOTIDE SEQUENCE</scope>
</reference>
<evidence type="ECO:0000256" key="1">
    <source>
        <dbReference type="SAM" id="Phobius"/>
    </source>
</evidence>
<keyword evidence="1" id="KW-1133">Transmembrane helix</keyword>
<name>A0A6J6HVK1_9ZZZZ</name>
<proteinExistence type="predicted"/>
<protein>
    <submittedName>
        <fullName evidence="2">Unannotated protein</fullName>
    </submittedName>
</protein>
<keyword evidence="1" id="KW-0812">Transmembrane</keyword>
<evidence type="ECO:0000313" key="2">
    <source>
        <dbReference type="EMBL" id="CAB4618151.1"/>
    </source>
</evidence>
<keyword evidence="1" id="KW-0472">Membrane</keyword>
<sequence length="492" mass="50863">MEPEYYHDDPVELLSEKPRKKKLIALLSFSLFTGAFFFQGVLAANINLNLGSRVEFGQGIVQTIACDRDGITLLPQTEFVNSSGSGSHVIKSIVVSQVDSSSNGCQDKILTFKGFGETSSTSLNLVNSVNSIVVVVSAGSPNFSIPATTGVTLTDISSSGFTITFDPTASPILASEIFRFTVESSGTAAGTTLVLSRASVGTTAGVAFTTQPQITIKDANNNTVITSNAVVTATISGGGQLFGTTTATAVGGVATFNDLGIRGFGGTAYTISYSVSGLVPATQSVTPAAYTLGATGPGGGKIFYISTSAGFTCGPTLNEKCFYLEAAPPALGLASFDTDTVNSPSRTWAQTTPVRYDNVTTIGSGGETATATGFGWGYRNTLAIISQGNSNPATSAAALAQSFTGGGKNDWFLPSLDELTQMCTWQAGTCYGQPTNNNVGTGATGFVAFTYYASSTELSASTMWGMRMQQGGRSGGALNKNVAYIVRPARAF</sequence>
<feature type="transmembrane region" description="Helical" evidence="1">
    <location>
        <begin position="23"/>
        <end position="44"/>
    </location>
</feature>
<gene>
    <name evidence="2" type="ORF">UFOPK1946_00227</name>
</gene>
<dbReference type="AlphaFoldDB" id="A0A6J6HVK1"/>
<accession>A0A6J6HVK1</accession>
<organism evidence="2">
    <name type="scientific">freshwater metagenome</name>
    <dbReference type="NCBI Taxonomy" id="449393"/>
    <lineage>
        <taxon>unclassified sequences</taxon>
        <taxon>metagenomes</taxon>
        <taxon>ecological metagenomes</taxon>
    </lineage>
</organism>
<dbReference type="EMBL" id="CAEZVG010000005">
    <property type="protein sequence ID" value="CAB4618151.1"/>
    <property type="molecule type" value="Genomic_DNA"/>
</dbReference>